<dbReference type="Pfam" id="PF14740">
    <property type="entry name" value="DUF4471"/>
    <property type="match status" value="1"/>
</dbReference>
<dbReference type="InterPro" id="IPR027974">
    <property type="entry name" value="DUF4470"/>
</dbReference>
<comment type="similarity">
    <text evidence="2">Belongs to the DNAAF3 family.</text>
</comment>
<dbReference type="GO" id="GO:0044458">
    <property type="term" value="P:motile cilium assembly"/>
    <property type="evidence" value="ECO:0007669"/>
    <property type="project" value="TreeGrafter"/>
</dbReference>
<reference evidence="8 9" key="1">
    <citation type="journal article" name="Sci. Rep.">
        <title>Genome-scale phylogenetic analyses confirm Olpidium as the closest living zoosporic fungus to the non-flagellated, terrestrial fungi.</title>
        <authorList>
            <person name="Chang Y."/>
            <person name="Rochon D."/>
            <person name="Sekimoto S."/>
            <person name="Wang Y."/>
            <person name="Chovatia M."/>
            <person name="Sandor L."/>
            <person name="Salamov A."/>
            <person name="Grigoriev I.V."/>
            <person name="Stajich J.E."/>
            <person name="Spatafora J.W."/>
        </authorList>
    </citation>
    <scope>NUCLEOTIDE SEQUENCE [LARGE SCALE GENOMIC DNA]</scope>
    <source>
        <strain evidence="8">S191</strain>
    </source>
</reference>
<dbReference type="InterPro" id="IPR028235">
    <property type="entry name" value="DNAAF3_C"/>
</dbReference>
<evidence type="ECO:0000256" key="1">
    <source>
        <dbReference type="ARBA" id="ARBA00004496"/>
    </source>
</evidence>
<dbReference type="InterPro" id="IPR039304">
    <property type="entry name" value="DNAAF3"/>
</dbReference>
<evidence type="ECO:0000256" key="5">
    <source>
        <dbReference type="SAM" id="MobiDB-lite"/>
    </source>
</evidence>
<dbReference type="EMBL" id="JAEFCI010007191">
    <property type="protein sequence ID" value="KAG5459220.1"/>
    <property type="molecule type" value="Genomic_DNA"/>
</dbReference>
<dbReference type="GO" id="GO:0070286">
    <property type="term" value="P:axonemal dynein complex assembly"/>
    <property type="evidence" value="ECO:0007669"/>
    <property type="project" value="InterPro"/>
</dbReference>
<organism evidence="8 9">
    <name type="scientific">Olpidium bornovanus</name>
    <dbReference type="NCBI Taxonomy" id="278681"/>
    <lineage>
        <taxon>Eukaryota</taxon>
        <taxon>Fungi</taxon>
        <taxon>Fungi incertae sedis</taxon>
        <taxon>Olpidiomycota</taxon>
        <taxon>Olpidiomycotina</taxon>
        <taxon>Olpidiomycetes</taxon>
        <taxon>Olpidiales</taxon>
        <taxon>Olpidiaceae</taxon>
        <taxon>Olpidium</taxon>
    </lineage>
</organism>
<evidence type="ECO:0000259" key="6">
    <source>
        <dbReference type="Pfam" id="PF14737"/>
    </source>
</evidence>
<evidence type="ECO:0000256" key="4">
    <source>
        <dbReference type="ARBA" id="ARBA00022794"/>
    </source>
</evidence>
<dbReference type="Proteomes" id="UP000673691">
    <property type="component" value="Unassembled WGS sequence"/>
</dbReference>
<dbReference type="GO" id="GO:0005737">
    <property type="term" value="C:cytoplasm"/>
    <property type="evidence" value="ECO:0007669"/>
    <property type="project" value="UniProtKB-SubCell"/>
</dbReference>
<dbReference type="PANTHER" id="PTHR22118:SF14">
    <property type="entry name" value="DYNEIN AXONEMAL ASSEMBLY FACTOR 3"/>
    <property type="match status" value="1"/>
</dbReference>
<dbReference type="OrthoDB" id="432970at2759"/>
<evidence type="ECO:0000256" key="3">
    <source>
        <dbReference type="ARBA" id="ARBA00022490"/>
    </source>
</evidence>
<evidence type="ECO:0008006" key="10">
    <source>
        <dbReference type="Google" id="ProtNLM"/>
    </source>
</evidence>
<sequence length="447" mass="50208">MDGIGTTRLWSFVPAVDFCEDLFALPGAGAAAATRVPTAAAGGGDGDGCAAARDDGAAAAAVAERDLEKLQVRDPGEAPSPPAASSDDPAICGRSARSGCGRDGVLNVLLVGAADTCHVLRTMSRCWRRKQAVREINFYLIENQAPVVARHMMLLSSLMNDRGEVGTEGRCLCSDSNEERAQRYLEIYSNCFLREKTYDFVKTRAAGLIRVLTGADAENPIATLFDLSALRHRERDDLEFVFNFWRDESKRFDMEDLRNRRLLTFYGIRYDSRHNVADYDYHMKLQEKVEYPRGVTIIHKREFVKWRLTGIAHEVREANYVKPNRTMATVQGLKEAGITTPKWGFFSDVSVGPFYAFGIDTEDKELLKKGQERHLHFSQEVAEFNVCSYIHEMETASPFKREPSKAIVELKAETSEITLPAAITRIHVLPFDASVTFEKRRRRYEGM</sequence>
<dbReference type="AlphaFoldDB" id="A0A8H7ZTU1"/>
<feature type="domain" description="DUF4470" evidence="6">
    <location>
        <begin position="105"/>
        <end position="193"/>
    </location>
</feature>
<evidence type="ECO:0000313" key="9">
    <source>
        <dbReference type="Proteomes" id="UP000673691"/>
    </source>
</evidence>
<evidence type="ECO:0000259" key="7">
    <source>
        <dbReference type="Pfam" id="PF14740"/>
    </source>
</evidence>
<keyword evidence="9" id="KW-1185">Reference proteome</keyword>
<gene>
    <name evidence="8" type="ORF">BJ554DRAFT_405</name>
</gene>
<accession>A0A8H7ZTU1</accession>
<feature type="domain" description="Dynein assembly factor 3 C-terminal" evidence="7">
    <location>
        <begin position="225"/>
        <end position="405"/>
    </location>
</feature>
<proteinExistence type="inferred from homology"/>
<dbReference type="PANTHER" id="PTHR22118">
    <property type="entry name" value="DYNEIN ASSEMBLY FACTOR 3, AXONEMAL"/>
    <property type="match status" value="1"/>
</dbReference>
<keyword evidence="3" id="KW-0963">Cytoplasm</keyword>
<evidence type="ECO:0000256" key="2">
    <source>
        <dbReference type="ARBA" id="ARBA00010449"/>
    </source>
</evidence>
<protein>
    <recommendedName>
        <fullName evidence="10">Dynein assembly factor 3, axonemal</fullName>
    </recommendedName>
</protein>
<feature type="region of interest" description="Disordered" evidence="5">
    <location>
        <begin position="71"/>
        <end position="90"/>
    </location>
</feature>
<name>A0A8H7ZTU1_9FUNG</name>
<comment type="caution">
    <text evidence="8">The sequence shown here is derived from an EMBL/GenBank/DDBJ whole genome shotgun (WGS) entry which is preliminary data.</text>
</comment>
<dbReference type="Pfam" id="PF14737">
    <property type="entry name" value="DUF4470"/>
    <property type="match status" value="1"/>
</dbReference>
<comment type="subcellular location">
    <subcellularLocation>
        <location evidence="1">Cytoplasm</location>
    </subcellularLocation>
</comment>
<evidence type="ECO:0000313" key="8">
    <source>
        <dbReference type="EMBL" id="KAG5459220.1"/>
    </source>
</evidence>
<keyword evidence="4" id="KW-0970">Cilium biogenesis/degradation</keyword>
<feature type="non-terminal residue" evidence="8">
    <location>
        <position position="447"/>
    </location>
</feature>